<accession>A0A3L8T0L3</accession>
<name>A0A3L8T0L3_CHLGU</name>
<organism evidence="1 2">
    <name type="scientific">Chloebia gouldiae</name>
    <name type="common">Gouldian finch</name>
    <name type="synonym">Erythrura gouldiae</name>
    <dbReference type="NCBI Taxonomy" id="44316"/>
    <lineage>
        <taxon>Eukaryota</taxon>
        <taxon>Metazoa</taxon>
        <taxon>Chordata</taxon>
        <taxon>Craniata</taxon>
        <taxon>Vertebrata</taxon>
        <taxon>Euteleostomi</taxon>
        <taxon>Archelosauria</taxon>
        <taxon>Archosauria</taxon>
        <taxon>Dinosauria</taxon>
        <taxon>Saurischia</taxon>
        <taxon>Theropoda</taxon>
        <taxon>Coelurosauria</taxon>
        <taxon>Aves</taxon>
        <taxon>Neognathae</taxon>
        <taxon>Neoaves</taxon>
        <taxon>Telluraves</taxon>
        <taxon>Australaves</taxon>
        <taxon>Passeriformes</taxon>
        <taxon>Passeroidea</taxon>
        <taxon>Passeridae</taxon>
        <taxon>Chloebia</taxon>
    </lineage>
</organism>
<reference evidence="1 2" key="1">
    <citation type="journal article" date="2018" name="Proc. R. Soc. B">
        <title>A non-coding region near Follistatin controls head colour polymorphism in the Gouldian finch.</title>
        <authorList>
            <person name="Toomey M.B."/>
            <person name="Marques C.I."/>
            <person name="Andrade P."/>
            <person name="Araujo P.M."/>
            <person name="Sabatino S."/>
            <person name="Gazda M.A."/>
            <person name="Afonso S."/>
            <person name="Lopes R.J."/>
            <person name="Corbo J.C."/>
            <person name="Carneiro M."/>
        </authorList>
    </citation>
    <scope>NUCLEOTIDE SEQUENCE [LARGE SCALE GENOMIC DNA]</scope>
    <source>
        <strain evidence="1">Red01</strain>
        <tissue evidence="1">Muscle</tissue>
    </source>
</reference>
<dbReference type="EMBL" id="QUSF01000001">
    <property type="protein sequence ID" value="RLW13239.1"/>
    <property type="molecule type" value="Genomic_DNA"/>
</dbReference>
<sequence length="225" mass="26047">MWALKRGGCGREGGRTDIAEPGKTAKWEFRLGNGAPDGMKTEAGNVFELLNLALVRKLTEDLQKELPLQFVRDIPPYPLLPTRISINVNSISWKSHLQVRARKQRERRPLCFREVSCTTGKTVDTGCASHVHYDVRRPCRKRISLTYNFFHFYFFFITGVGSRSNFWVVKAEYYYLDECTRLFKIFIEVMTRSLQFPILLHGKPYARSVLCYFAHKNIGSITGFH</sequence>
<keyword evidence="2" id="KW-1185">Reference proteome</keyword>
<proteinExistence type="predicted"/>
<dbReference type="Proteomes" id="UP000276834">
    <property type="component" value="Unassembled WGS sequence"/>
</dbReference>
<dbReference type="AlphaFoldDB" id="A0A3L8T0L3"/>
<protein>
    <submittedName>
        <fullName evidence="1">Uncharacterized protein</fullName>
    </submittedName>
</protein>
<evidence type="ECO:0000313" key="2">
    <source>
        <dbReference type="Proteomes" id="UP000276834"/>
    </source>
</evidence>
<evidence type="ECO:0000313" key="1">
    <source>
        <dbReference type="EMBL" id="RLW13239.1"/>
    </source>
</evidence>
<comment type="caution">
    <text evidence="1">The sequence shown here is derived from an EMBL/GenBank/DDBJ whole genome shotgun (WGS) entry which is preliminary data.</text>
</comment>
<gene>
    <name evidence="1" type="ORF">DV515_00000330</name>
</gene>